<gene>
    <name evidence="1" type="ORF">HMPREF3222_00888</name>
</gene>
<name>A0A133NAP2_CLOPF</name>
<dbReference type="Proteomes" id="UP000070646">
    <property type="component" value="Unassembled WGS sequence"/>
</dbReference>
<organism evidence="1 2">
    <name type="scientific">Clostridium perfringens</name>
    <dbReference type="NCBI Taxonomy" id="1502"/>
    <lineage>
        <taxon>Bacteria</taxon>
        <taxon>Bacillati</taxon>
        <taxon>Bacillota</taxon>
        <taxon>Clostridia</taxon>
        <taxon>Eubacteriales</taxon>
        <taxon>Clostridiaceae</taxon>
        <taxon>Clostridium</taxon>
    </lineage>
</organism>
<dbReference type="EMBL" id="LRPU01000036">
    <property type="protein sequence ID" value="KXA13355.1"/>
    <property type="molecule type" value="Genomic_DNA"/>
</dbReference>
<accession>A0A133NAP2</accession>
<protein>
    <submittedName>
        <fullName evidence="1">Uncharacterized protein</fullName>
    </submittedName>
</protein>
<dbReference type="PATRIC" id="fig|1502.174.peg.899"/>
<evidence type="ECO:0000313" key="1">
    <source>
        <dbReference type="EMBL" id="KXA13355.1"/>
    </source>
</evidence>
<proteinExistence type="predicted"/>
<sequence>MLSNVYVFADVFTSLNNMGIEFLGKIQTLGWICLALALATAGFSWIIGGSEGMRKAKVIIIGGIAGFILIVGANSIATYFKDTIAF</sequence>
<comment type="caution">
    <text evidence="1">The sequence shown here is derived from an EMBL/GenBank/DDBJ whole genome shotgun (WGS) entry which is preliminary data.</text>
</comment>
<evidence type="ECO:0000313" key="2">
    <source>
        <dbReference type="Proteomes" id="UP000070646"/>
    </source>
</evidence>
<reference evidence="1 2" key="1">
    <citation type="submission" date="2016-01" db="EMBL/GenBank/DDBJ databases">
        <authorList>
            <person name="Oliw E.H."/>
        </authorList>
    </citation>
    <scope>NUCLEOTIDE SEQUENCE [LARGE SCALE GENOMIC DNA]</scope>
    <source>
        <strain evidence="1 2">MJR7757A</strain>
    </source>
</reference>
<dbReference type="AlphaFoldDB" id="A0A133NAP2"/>
<dbReference type="RefSeq" id="WP_060794929.1">
    <property type="nucleotide sequence ID" value="NZ_CABPRN010000018.1"/>
</dbReference>